<evidence type="ECO:0000256" key="6">
    <source>
        <dbReference type="ARBA" id="ARBA00023136"/>
    </source>
</evidence>
<dbReference type="PANTHER" id="PTHR22926">
    <property type="entry name" value="PHOSPHO-N-ACETYLMURAMOYL-PENTAPEPTIDE-TRANSFERASE"/>
    <property type="match status" value="1"/>
</dbReference>
<dbReference type="CDD" id="cd06853">
    <property type="entry name" value="GT_WecA_like"/>
    <property type="match status" value="1"/>
</dbReference>
<sequence length="473" mass="50840">MNLPFAPTLLQEALPQRAINQQIEHLGESIQKLAHEQQELALAAGLETEHITTRLDVFHGYIGVFVIAFLVTLLATPIMRRMAISHNIIDHPDEARKTHTIPIAYLGGVAVFLGLIGGILFSYIAIAFPDLGIIGWHKTVHLTGDDPLNPIPFPVPISVLFGLTVIMLVGLLDDVVGIEPRIKIGGQLFAAAALAYDNVGVQVARGLLKPTLGEWLNNPDLTFFIPTGFLIPLFGQMLPTGEPGLAFDLIYWSGTAIIAIFVLGACNASNLLDGLDGLLSGTTAICAAALLIVALSLAVFDDGPRDASRVILCMALLGACLGFLPYNFNPAVIFLGDCGSLLLGFMTITIILTLGDTGRTHLVLAGLIIYAIPIMDTCLAIVRRRMAGKRMSDPDADHLHHMLKRTLGVKGAVLTLYGIGILFGTLGVVMSLWKARVTFAIAGIFIAYIAVISIKIARRKQIEDAVARKPKRT</sequence>
<feature type="transmembrane region" description="Helical" evidence="7">
    <location>
        <begin position="361"/>
        <end position="382"/>
    </location>
</feature>
<keyword evidence="3 8" id="KW-0808">Transferase</keyword>
<feature type="transmembrane region" description="Helical" evidence="7">
    <location>
        <begin position="151"/>
        <end position="172"/>
    </location>
</feature>
<evidence type="ECO:0000256" key="7">
    <source>
        <dbReference type="SAM" id="Phobius"/>
    </source>
</evidence>
<feature type="transmembrane region" description="Helical" evidence="7">
    <location>
        <begin position="306"/>
        <end position="324"/>
    </location>
</feature>
<dbReference type="GO" id="GO:0036380">
    <property type="term" value="F:UDP-N-acetylglucosamine-undecaprenyl-phosphate N-acetylglucosaminephosphotransferase activity"/>
    <property type="evidence" value="ECO:0007669"/>
    <property type="project" value="UniProtKB-EC"/>
</dbReference>
<gene>
    <name evidence="8" type="ORF">MNBD_PLANCTO03-1581</name>
</gene>
<feature type="transmembrane region" description="Helical" evidence="7">
    <location>
        <begin position="439"/>
        <end position="457"/>
    </location>
</feature>
<dbReference type="InterPro" id="IPR000715">
    <property type="entry name" value="Glycosyl_transferase_4"/>
</dbReference>
<keyword evidence="5 7" id="KW-1133">Transmembrane helix</keyword>
<keyword evidence="4 7" id="KW-0812">Transmembrane</keyword>
<dbReference type="EMBL" id="UOGK01000570">
    <property type="protein sequence ID" value="VAX41622.1"/>
    <property type="molecule type" value="Genomic_DNA"/>
</dbReference>
<evidence type="ECO:0000256" key="5">
    <source>
        <dbReference type="ARBA" id="ARBA00022989"/>
    </source>
</evidence>
<comment type="subcellular location">
    <subcellularLocation>
        <location evidence="1">Cell membrane</location>
        <topology evidence="1">Multi-pass membrane protein</topology>
    </subcellularLocation>
</comment>
<name>A0A3B1DLL9_9ZZZZ</name>
<feature type="transmembrane region" description="Helical" evidence="7">
    <location>
        <begin position="100"/>
        <end position="126"/>
    </location>
</feature>
<proteinExistence type="predicted"/>
<feature type="transmembrane region" description="Helical" evidence="7">
    <location>
        <begin position="58"/>
        <end position="79"/>
    </location>
</feature>
<organism evidence="8">
    <name type="scientific">hydrothermal vent metagenome</name>
    <dbReference type="NCBI Taxonomy" id="652676"/>
    <lineage>
        <taxon>unclassified sequences</taxon>
        <taxon>metagenomes</taxon>
        <taxon>ecological metagenomes</taxon>
    </lineage>
</organism>
<feature type="transmembrane region" description="Helical" evidence="7">
    <location>
        <begin position="412"/>
        <end position="433"/>
    </location>
</feature>
<feature type="transmembrane region" description="Helical" evidence="7">
    <location>
        <begin position="221"/>
        <end position="237"/>
    </location>
</feature>
<evidence type="ECO:0000256" key="3">
    <source>
        <dbReference type="ARBA" id="ARBA00022679"/>
    </source>
</evidence>
<dbReference type="GO" id="GO:0009103">
    <property type="term" value="P:lipopolysaccharide biosynthetic process"/>
    <property type="evidence" value="ECO:0007669"/>
    <property type="project" value="TreeGrafter"/>
</dbReference>
<evidence type="ECO:0000256" key="2">
    <source>
        <dbReference type="ARBA" id="ARBA00022475"/>
    </source>
</evidence>
<dbReference type="AlphaFoldDB" id="A0A3B1DLL9"/>
<evidence type="ECO:0000256" key="1">
    <source>
        <dbReference type="ARBA" id="ARBA00004651"/>
    </source>
</evidence>
<dbReference type="EC" id="2.7.8.33" evidence="8"/>
<protein>
    <submittedName>
        <fullName evidence="8">Undecaprenyl-phosphate alpha-N-acetylglucosaminyl 1-phosphate transferase</fullName>
        <ecNumber evidence="8">2.7.8.33</ecNumber>
    </submittedName>
</protein>
<feature type="transmembrane region" description="Helical" evidence="7">
    <location>
        <begin position="249"/>
        <end position="266"/>
    </location>
</feature>
<dbReference type="PANTHER" id="PTHR22926:SF3">
    <property type="entry name" value="UNDECAPRENYL-PHOSPHATE ALPHA-N-ACETYLGLUCOSAMINYL 1-PHOSPHATE TRANSFERASE"/>
    <property type="match status" value="1"/>
</dbReference>
<dbReference type="GO" id="GO:0005886">
    <property type="term" value="C:plasma membrane"/>
    <property type="evidence" value="ECO:0007669"/>
    <property type="project" value="UniProtKB-SubCell"/>
</dbReference>
<dbReference type="GO" id="GO:0044038">
    <property type="term" value="P:cell wall macromolecule biosynthetic process"/>
    <property type="evidence" value="ECO:0007669"/>
    <property type="project" value="TreeGrafter"/>
</dbReference>
<reference evidence="8" key="1">
    <citation type="submission" date="2018-06" db="EMBL/GenBank/DDBJ databases">
        <authorList>
            <person name="Zhirakovskaya E."/>
        </authorList>
    </citation>
    <scope>NUCLEOTIDE SEQUENCE</scope>
</reference>
<evidence type="ECO:0000313" key="8">
    <source>
        <dbReference type="EMBL" id="VAX41622.1"/>
    </source>
</evidence>
<feature type="transmembrane region" description="Helical" evidence="7">
    <location>
        <begin position="278"/>
        <end position="300"/>
    </location>
</feature>
<keyword evidence="2" id="KW-1003">Cell membrane</keyword>
<feature type="transmembrane region" description="Helical" evidence="7">
    <location>
        <begin position="331"/>
        <end position="355"/>
    </location>
</feature>
<accession>A0A3B1DLL9</accession>
<keyword evidence="6 7" id="KW-0472">Membrane</keyword>
<evidence type="ECO:0000256" key="4">
    <source>
        <dbReference type="ARBA" id="ARBA00022692"/>
    </source>
</evidence>
<dbReference type="Pfam" id="PF00953">
    <property type="entry name" value="Glycos_transf_4"/>
    <property type="match status" value="1"/>
</dbReference>
<dbReference type="GO" id="GO:0071555">
    <property type="term" value="P:cell wall organization"/>
    <property type="evidence" value="ECO:0007669"/>
    <property type="project" value="TreeGrafter"/>
</dbReference>